<dbReference type="InterPro" id="IPR050230">
    <property type="entry name" value="CALM/Myosin/TropC-like"/>
</dbReference>
<dbReference type="PROSITE" id="PS00018">
    <property type="entry name" value="EF_HAND_1"/>
    <property type="match status" value="1"/>
</dbReference>
<dbReference type="PANTHER" id="PTHR23048">
    <property type="entry name" value="MYOSIN LIGHT CHAIN 1, 3"/>
    <property type="match status" value="1"/>
</dbReference>
<gene>
    <name evidence="4" type="ORF">AB1Y20_007774</name>
</gene>
<evidence type="ECO:0000313" key="5">
    <source>
        <dbReference type="Proteomes" id="UP001515480"/>
    </source>
</evidence>
<dbReference type="GO" id="GO:0016460">
    <property type="term" value="C:myosin II complex"/>
    <property type="evidence" value="ECO:0007669"/>
    <property type="project" value="TreeGrafter"/>
</dbReference>
<dbReference type="Proteomes" id="UP001515480">
    <property type="component" value="Unassembled WGS sequence"/>
</dbReference>
<dbReference type="GO" id="GO:0005509">
    <property type="term" value="F:calcium ion binding"/>
    <property type="evidence" value="ECO:0007669"/>
    <property type="project" value="InterPro"/>
</dbReference>
<protein>
    <recommendedName>
        <fullName evidence="3">EF-hand domain-containing protein</fullName>
    </recommendedName>
</protein>
<dbReference type="AlphaFoldDB" id="A0AB34IT01"/>
<feature type="domain" description="EF-hand" evidence="3">
    <location>
        <begin position="76"/>
        <end position="111"/>
    </location>
</feature>
<dbReference type="InterPro" id="IPR002048">
    <property type="entry name" value="EF_hand_dom"/>
</dbReference>
<accession>A0AB34IT01</accession>
<evidence type="ECO:0000256" key="1">
    <source>
        <dbReference type="ARBA" id="ARBA00022737"/>
    </source>
</evidence>
<dbReference type="SUPFAM" id="SSF47473">
    <property type="entry name" value="EF-hand"/>
    <property type="match status" value="1"/>
</dbReference>
<keyword evidence="1" id="KW-0677">Repeat</keyword>
<evidence type="ECO:0000313" key="4">
    <source>
        <dbReference type="EMBL" id="KAL1506910.1"/>
    </source>
</evidence>
<comment type="caution">
    <text evidence="4">The sequence shown here is derived from an EMBL/GenBank/DDBJ whole genome shotgun (WGS) entry which is preliminary data.</text>
</comment>
<dbReference type="PROSITE" id="PS50222">
    <property type="entry name" value="EF_HAND_2"/>
    <property type="match status" value="2"/>
</dbReference>
<proteinExistence type="predicted"/>
<keyword evidence="2" id="KW-0106">Calcium</keyword>
<keyword evidence="5" id="KW-1185">Reference proteome</keyword>
<dbReference type="InterPro" id="IPR018247">
    <property type="entry name" value="EF_Hand_1_Ca_BS"/>
</dbReference>
<evidence type="ECO:0000259" key="3">
    <source>
        <dbReference type="PROSITE" id="PS50222"/>
    </source>
</evidence>
<dbReference type="PANTHER" id="PTHR23048:SF0">
    <property type="entry name" value="CALMODULIN LIKE 3"/>
    <property type="match status" value="1"/>
</dbReference>
<name>A0AB34IT01_PRYPA</name>
<dbReference type="InterPro" id="IPR011992">
    <property type="entry name" value="EF-hand-dom_pair"/>
</dbReference>
<organism evidence="4 5">
    <name type="scientific">Prymnesium parvum</name>
    <name type="common">Toxic golden alga</name>
    <dbReference type="NCBI Taxonomy" id="97485"/>
    <lineage>
        <taxon>Eukaryota</taxon>
        <taxon>Haptista</taxon>
        <taxon>Haptophyta</taxon>
        <taxon>Prymnesiophyceae</taxon>
        <taxon>Prymnesiales</taxon>
        <taxon>Prymnesiaceae</taxon>
        <taxon>Prymnesium</taxon>
    </lineage>
</organism>
<evidence type="ECO:0000256" key="2">
    <source>
        <dbReference type="ARBA" id="ARBA00022837"/>
    </source>
</evidence>
<reference evidence="4 5" key="1">
    <citation type="journal article" date="2024" name="Science">
        <title>Giant polyketide synthase enzymes in the biosynthesis of giant marine polyether toxins.</title>
        <authorList>
            <person name="Fallon T.R."/>
            <person name="Shende V.V."/>
            <person name="Wierzbicki I.H."/>
            <person name="Pendleton A.L."/>
            <person name="Watervoot N.F."/>
            <person name="Auber R.P."/>
            <person name="Gonzalez D.J."/>
            <person name="Wisecaver J.H."/>
            <person name="Moore B.S."/>
        </authorList>
    </citation>
    <scope>NUCLEOTIDE SEQUENCE [LARGE SCALE GENOMIC DNA]</scope>
    <source>
        <strain evidence="4 5">12B1</strain>
    </source>
</reference>
<dbReference type="Gene3D" id="1.10.238.10">
    <property type="entry name" value="EF-hand"/>
    <property type="match status" value="1"/>
</dbReference>
<dbReference type="EMBL" id="JBGBPQ010000018">
    <property type="protein sequence ID" value="KAL1506910.1"/>
    <property type="molecule type" value="Genomic_DNA"/>
</dbReference>
<feature type="domain" description="EF-hand" evidence="3">
    <location>
        <begin position="2"/>
        <end position="37"/>
    </location>
</feature>
<sequence length="149" mass="16616">MDEKQVLLRAFEQMDRSGSKAIGAKEIERYFKNVLGSPLNEQQLEDIVSEATKNDPSSGIDFERFYQLLQPALKLKKEEQAKKAFSQLDKQGKGAVPIEELVPVMQAMTAGKGMTRLSEEAIKKMLRSGCSDSKNVTLADFTKMLVGRS</sequence>